<keyword evidence="2" id="KW-1185">Reference proteome</keyword>
<sequence>MRFVALRCEVVDTIVDFPTSGELCASKMTLQEDDSISEYYGRCPRHKRKVSAKYRAPSVRGPENTR</sequence>
<accession>A0A0D0AZM2</accession>
<dbReference type="Proteomes" id="UP000054485">
    <property type="component" value="Unassembled WGS sequence"/>
</dbReference>
<dbReference type="AlphaFoldDB" id="A0A0D0AZM2"/>
<evidence type="ECO:0000313" key="1">
    <source>
        <dbReference type="EMBL" id="KIK43209.1"/>
    </source>
</evidence>
<reference evidence="2" key="2">
    <citation type="submission" date="2015-01" db="EMBL/GenBank/DDBJ databases">
        <title>Evolutionary Origins and Diversification of the Mycorrhizal Mutualists.</title>
        <authorList>
            <consortium name="DOE Joint Genome Institute"/>
            <consortium name="Mycorrhizal Genomics Consortium"/>
            <person name="Kohler A."/>
            <person name="Kuo A."/>
            <person name="Nagy L.G."/>
            <person name="Floudas D."/>
            <person name="Copeland A."/>
            <person name="Barry K.W."/>
            <person name="Cichocki N."/>
            <person name="Veneault-Fourrey C."/>
            <person name="LaButti K."/>
            <person name="Lindquist E.A."/>
            <person name="Lipzen A."/>
            <person name="Lundell T."/>
            <person name="Morin E."/>
            <person name="Murat C."/>
            <person name="Riley R."/>
            <person name="Ohm R."/>
            <person name="Sun H."/>
            <person name="Tunlid A."/>
            <person name="Henrissat B."/>
            <person name="Grigoriev I.V."/>
            <person name="Hibbett D.S."/>
            <person name="Martin F."/>
        </authorList>
    </citation>
    <scope>NUCLEOTIDE SEQUENCE [LARGE SCALE GENOMIC DNA]</scope>
    <source>
        <strain evidence="2">UH-Slu-Lm8-n1</strain>
    </source>
</reference>
<protein>
    <submittedName>
        <fullName evidence="1">Uncharacterized protein</fullName>
    </submittedName>
</protein>
<dbReference type="EMBL" id="KN835218">
    <property type="protein sequence ID" value="KIK43209.1"/>
    <property type="molecule type" value="Genomic_DNA"/>
</dbReference>
<dbReference type="InParanoid" id="A0A0D0AZM2"/>
<dbReference type="HOGENOM" id="CLU_2832914_0_0_1"/>
<evidence type="ECO:0000313" key="2">
    <source>
        <dbReference type="Proteomes" id="UP000054485"/>
    </source>
</evidence>
<name>A0A0D0AZM2_9AGAM</name>
<proteinExistence type="predicted"/>
<reference evidence="1 2" key="1">
    <citation type="submission" date="2014-04" db="EMBL/GenBank/DDBJ databases">
        <authorList>
            <consortium name="DOE Joint Genome Institute"/>
            <person name="Kuo A."/>
            <person name="Ruytinx J."/>
            <person name="Rineau F."/>
            <person name="Colpaert J."/>
            <person name="Kohler A."/>
            <person name="Nagy L.G."/>
            <person name="Floudas D."/>
            <person name="Copeland A."/>
            <person name="Barry K.W."/>
            <person name="Cichocki N."/>
            <person name="Veneault-Fourrey C."/>
            <person name="LaButti K."/>
            <person name="Lindquist E.A."/>
            <person name="Lipzen A."/>
            <person name="Lundell T."/>
            <person name="Morin E."/>
            <person name="Murat C."/>
            <person name="Sun H."/>
            <person name="Tunlid A."/>
            <person name="Henrissat B."/>
            <person name="Grigoriev I.V."/>
            <person name="Hibbett D.S."/>
            <person name="Martin F."/>
            <person name="Nordberg H.P."/>
            <person name="Cantor M.N."/>
            <person name="Hua S.X."/>
        </authorList>
    </citation>
    <scope>NUCLEOTIDE SEQUENCE [LARGE SCALE GENOMIC DNA]</scope>
    <source>
        <strain evidence="1 2">UH-Slu-Lm8-n1</strain>
    </source>
</reference>
<organism evidence="1 2">
    <name type="scientific">Suillus luteus UH-Slu-Lm8-n1</name>
    <dbReference type="NCBI Taxonomy" id="930992"/>
    <lineage>
        <taxon>Eukaryota</taxon>
        <taxon>Fungi</taxon>
        <taxon>Dikarya</taxon>
        <taxon>Basidiomycota</taxon>
        <taxon>Agaricomycotina</taxon>
        <taxon>Agaricomycetes</taxon>
        <taxon>Agaricomycetidae</taxon>
        <taxon>Boletales</taxon>
        <taxon>Suillineae</taxon>
        <taxon>Suillaceae</taxon>
        <taxon>Suillus</taxon>
    </lineage>
</organism>
<gene>
    <name evidence="1" type="ORF">CY34DRAFT_804068</name>
</gene>